<feature type="transmembrane region" description="Helical" evidence="1">
    <location>
        <begin position="45"/>
        <end position="67"/>
    </location>
</feature>
<evidence type="ECO:0000313" key="2">
    <source>
        <dbReference type="EMBL" id="SHM94638.1"/>
    </source>
</evidence>
<reference evidence="2" key="1">
    <citation type="submission" date="2016-11" db="EMBL/GenBank/DDBJ databases">
        <authorList>
            <person name="Jaros S."/>
            <person name="Januszkiewicz K."/>
            <person name="Wedrychowicz H."/>
        </authorList>
    </citation>
    <scope>NUCLEOTIDE SEQUENCE [LARGE SCALE GENOMIC DNA]</scope>
    <source>
        <strain evidence="2">BPI-34</strain>
    </source>
</reference>
<keyword evidence="1" id="KW-0472">Membrane</keyword>
<dbReference type="OrthoDB" id="1082660at2"/>
<proteinExistence type="predicted"/>
<dbReference type="RefSeq" id="WP_073047343.1">
    <property type="nucleotide sequence ID" value="NZ_FRCJ01000008.1"/>
</dbReference>
<organism evidence="2">
    <name type="scientific">Xylanibacter ruminicola</name>
    <name type="common">Prevotella ruminicola</name>
    <dbReference type="NCBI Taxonomy" id="839"/>
    <lineage>
        <taxon>Bacteria</taxon>
        <taxon>Pseudomonadati</taxon>
        <taxon>Bacteroidota</taxon>
        <taxon>Bacteroidia</taxon>
        <taxon>Bacteroidales</taxon>
        <taxon>Prevotellaceae</taxon>
        <taxon>Xylanibacter</taxon>
    </lineage>
</organism>
<gene>
    <name evidence="2" type="ORF">SAMN04488494_2993</name>
</gene>
<dbReference type="Proteomes" id="UP000184280">
    <property type="component" value="Unassembled WGS sequence"/>
</dbReference>
<name>A0A1M7MU61_XYLRU</name>
<keyword evidence="1" id="KW-0812">Transmembrane</keyword>
<accession>A0A1M7MU61</accession>
<dbReference type="EMBL" id="FRCJ01000008">
    <property type="protein sequence ID" value="SHM94638.1"/>
    <property type="molecule type" value="Genomic_DNA"/>
</dbReference>
<sequence length="164" mass="19909">MTKEIYEKKHRFEAVVRLVKYVVFMALGIEMIRLGPDALRHYPDWVWWLWLLVAAFFIITSVAMLWLRINRYLDLHVNHMPALIIEKDCLQIYSRGKYYIIRWTEVQDFKCVHQSRERDMCYPIYKDDSRNGCRIGLQFHRDAFFSDHLTLSQQELLDELKNHI</sequence>
<feature type="transmembrane region" description="Helical" evidence="1">
    <location>
        <begin position="12"/>
        <end position="33"/>
    </location>
</feature>
<dbReference type="AlphaFoldDB" id="A0A1M7MU61"/>
<evidence type="ECO:0000256" key="1">
    <source>
        <dbReference type="SAM" id="Phobius"/>
    </source>
</evidence>
<keyword evidence="1" id="KW-1133">Transmembrane helix</keyword>
<protein>
    <submittedName>
        <fullName evidence="2">Uncharacterized protein</fullName>
    </submittedName>
</protein>